<feature type="compositionally biased region" description="Polar residues" evidence="1">
    <location>
        <begin position="518"/>
        <end position="547"/>
    </location>
</feature>
<gene>
    <name evidence="2" type="ORF">M011DRAFT_348730</name>
</gene>
<feature type="compositionally biased region" description="Polar residues" evidence="1">
    <location>
        <begin position="805"/>
        <end position="820"/>
    </location>
</feature>
<proteinExistence type="predicted"/>
<feature type="compositionally biased region" description="Low complexity" evidence="1">
    <location>
        <begin position="310"/>
        <end position="331"/>
    </location>
</feature>
<feature type="region of interest" description="Disordered" evidence="1">
    <location>
        <begin position="112"/>
        <end position="133"/>
    </location>
</feature>
<feature type="compositionally biased region" description="Polar residues" evidence="1">
    <location>
        <begin position="1059"/>
        <end position="1074"/>
    </location>
</feature>
<feature type="region of interest" description="Disordered" evidence="1">
    <location>
        <begin position="1006"/>
        <end position="1093"/>
    </location>
</feature>
<feature type="compositionally biased region" description="Polar residues" evidence="1">
    <location>
        <begin position="1031"/>
        <end position="1051"/>
    </location>
</feature>
<feature type="compositionally biased region" description="Basic and acidic residues" evidence="1">
    <location>
        <begin position="695"/>
        <end position="704"/>
    </location>
</feature>
<evidence type="ECO:0000313" key="2">
    <source>
        <dbReference type="EMBL" id="KAF2748432.1"/>
    </source>
</evidence>
<feature type="region of interest" description="Disordered" evidence="1">
    <location>
        <begin position="145"/>
        <end position="229"/>
    </location>
</feature>
<feature type="region of interest" description="Disordered" evidence="1">
    <location>
        <begin position="1204"/>
        <end position="1237"/>
    </location>
</feature>
<feature type="region of interest" description="Disordered" evidence="1">
    <location>
        <begin position="805"/>
        <end position="849"/>
    </location>
</feature>
<dbReference type="Proteomes" id="UP000799440">
    <property type="component" value="Unassembled WGS sequence"/>
</dbReference>
<feature type="compositionally biased region" description="Polar residues" evidence="1">
    <location>
        <begin position="430"/>
        <end position="466"/>
    </location>
</feature>
<feature type="region of interest" description="Disordered" evidence="1">
    <location>
        <begin position="422"/>
        <end position="479"/>
    </location>
</feature>
<feature type="compositionally biased region" description="Basic residues" evidence="1">
    <location>
        <begin position="1013"/>
        <end position="1028"/>
    </location>
</feature>
<sequence length="1288" mass="139843">MTKAPSFHGPSMLLPFSRVVHNALSFCSPPPTPPSLLLPLAAPFALQLRRASSTLSTPNHARSLWLLPAMCKYSYVYYTNCRHAELTRTSYCDTAWALGLIEKHDKYRHLSISSGRLQPQDRRATSSRHSSSGHIISAFSQPRLAGNQSLSRAPNKAPSDAMETSLPPEAVPPRSWAQVVAGTPEKPSLPASHVPRQALASASASVSPRQNVGRGYQQHPASSASPLDRTDYHKLNINIPLDTYSGFSMKLTHEDDHGHTRTSSTASAPWPSLPHNDTHDGHAKDTLSRQKSHQALTPAEARSRAYSHVTSNSNGSEPSPSSARSRGAATAKQTATRNSIKTKGHNAANEAGGTKGSSPQSSRRAIPERWTATLSKSSGPPLATAARAMQREARKKASQSELAADVNRKSVRGSKFLVHHVEGDAAARSPTHSPVTPRHATSMSTLKSHTTSPARNSANKNTTVHFSVSPARGSPVSPTLSFKTALEHWDDAPELDLTSAEGDEQASRTLHTAKSHNRGLSESYSKVSPRSSERVATTKRSTPTLSRQVAHVSEVKSSKSGAPSEVAELPSTPFHDPQVSVLDEKPSHNDPWLQKSPSTEIVTPKPELDSGLTERSTRHSDDPQAAVHYRGQEFPSSEPWLPQERDTDFEPTESAGEPEMAEVPSSPFGESQATIFDDWGEKLSPNDPWLRKEPYTNDWGDLKPEPPFLRTWGSTDPEQSSANELEDVEPLMAEETTFATGVPGTVSDDGWHSAESERQSPPRAERTMATVEVLQPAAVQGLQHGMPEAAQETLGKQSIIENYLEQSSMHVTASPATQAAPQEDTQRPTLAGPGESGHESPPSNHPFLYDRSRVTSINSEVTVKAMPGHTDNPFNDPSIIRVRMSTDALNTSLPSAQLRGSGARAPPNGDREDRHHKTLSESTTGLRADAPAFIPQQAGGVRPPLPAEWTMRGQPQQPEGSGQYQMAPQPMAPFDPFALDAYGNPLYHVLYPVQLGPGTMFDFQSYQSYPSPRRGRYRRPYTPRRGRQTRNDNAPESPSKSHSTEESTTMGGPQPDAAFSSSMAPARTLSTTPTPKEASRGGSTGTHAASGDREPFAEQFEEISRHTADLGLSSGPAPRDAHWLQSFNTGAGSQHMPIQPPRGPRDTRAHTRGLSMTEDVSYNFNTIPFGQQMPRGRQAYPYRHESRFSSRYRGRHWNTSLGAGVPLDETAPFPDPVAPTGPRPSEDEHPKGTGAVATTEYVGYVLHNGKGKGKEKETCGKIEVGRCCEWGGQICHTCDKNHQGSTPN</sequence>
<organism evidence="2 3">
    <name type="scientific">Sporormia fimetaria CBS 119925</name>
    <dbReference type="NCBI Taxonomy" id="1340428"/>
    <lineage>
        <taxon>Eukaryota</taxon>
        <taxon>Fungi</taxon>
        <taxon>Dikarya</taxon>
        <taxon>Ascomycota</taxon>
        <taxon>Pezizomycotina</taxon>
        <taxon>Dothideomycetes</taxon>
        <taxon>Pleosporomycetidae</taxon>
        <taxon>Pleosporales</taxon>
        <taxon>Sporormiaceae</taxon>
        <taxon>Sporormia</taxon>
    </lineage>
</organism>
<feature type="region of interest" description="Disordered" evidence="1">
    <location>
        <begin position="500"/>
        <end position="672"/>
    </location>
</feature>
<reference evidence="2" key="1">
    <citation type="journal article" date="2020" name="Stud. Mycol.">
        <title>101 Dothideomycetes genomes: a test case for predicting lifestyles and emergence of pathogens.</title>
        <authorList>
            <person name="Haridas S."/>
            <person name="Albert R."/>
            <person name="Binder M."/>
            <person name="Bloem J."/>
            <person name="Labutti K."/>
            <person name="Salamov A."/>
            <person name="Andreopoulos B."/>
            <person name="Baker S."/>
            <person name="Barry K."/>
            <person name="Bills G."/>
            <person name="Bluhm B."/>
            <person name="Cannon C."/>
            <person name="Castanera R."/>
            <person name="Culley D."/>
            <person name="Daum C."/>
            <person name="Ezra D."/>
            <person name="Gonzalez J."/>
            <person name="Henrissat B."/>
            <person name="Kuo A."/>
            <person name="Liang C."/>
            <person name="Lipzen A."/>
            <person name="Lutzoni F."/>
            <person name="Magnuson J."/>
            <person name="Mondo S."/>
            <person name="Nolan M."/>
            <person name="Ohm R."/>
            <person name="Pangilinan J."/>
            <person name="Park H.-J."/>
            <person name="Ramirez L."/>
            <person name="Alfaro M."/>
            <person name="Sun H."/>
            <person name="Tritt A."/>
            <person name="Yoshinaga Y."/>
            <person name="Zwiers L.-H."/>
            <person name="Turgeon B."/>
            <person name="Goodwin S."/>
            <person name="Spatafora J."/>
            <person name="Crous P."/>
            <person name="Grigoriev I."/>
        </authorList>
    </citation>
    <scope>NUCLEOTIDE SEQUENCE</scope>
    <source>
        <strain evidence="2">CBS 119925</strain>
    </source>
</reference>
<feature type="compositionally biased region" description="Basic and acidic residues" evidence="1">
    <location>
        <begin position="749"/>
        <end position="766"/>
    </location>
</feature>
<feature type="region of interest" description="Disordered" evidence="1">
    <location>
        <begin position="740"/>
        <end position="768"/>
    </location>
</feature>
<feature type="compositionally biased region" description="Basic and acidic residues" evidence="1">
    <location>
        <begin position="276"/>
        <end position="288"/>
    </location>
</feature>
<evidence type="ECO:0000313" key="3">
    <source>
        <dbReference type="Proteomes" id="UP000799440"/>
    </source>
</evidence>
<feature type="compositionally biased region" description="Polar residues" evidence="1">
    <location>
        <begin position="332"/>
        <end position="341"/>
    </location>
</feature>
<feature type="compositionally biased region" description="Basic and acidic residues" evidence="1">
    <location>
        <begin position="909"/>
        <end position="919"/>
    </location>
</feature>
<feature type="region of interest" description="Disordered" evidence="1">
    <location>
        <begin position="1130"/>
        <end position="1149"/>
    </location>
</feature>
<evidence type="ECO:0000256" key="1">
    <source>
        <dbReference type="SAM" id="MobiDB-lite"/>
    </source>
</evidence>
<feature type="compositionally biased region" description="Pro residues" evidence="1">
    <location>
        <begin position="1213"/>
        <end position="1222"/>
    </location>
</feature>
<accession>A0A6A6VCT0</accession>
<feature type="region of interest" description="Disordered" evidence="1">
    <location>
        <begin position="893"/>
        <end position="922"/>
    </location>
</feature>
<dbReference type="EMBL" id="MU006569">
    <property type="protein sequence ID" value="KAF2748432.1"/>
    <property type="molecule type" value="Genomic_DNA"/>
</dbReference>
<feature type="compositionally biased region" description="Polar residues" evidence="1">
    <location>
        <begin position="712"/>
        <end position="723"/>
    </location>
</feature>
<keyword evidence="3" id="KW-1185">Reference proteome</keyword>
<protein>
    <submittedName>
        <fullName evidence="2">Uncharacterized protein</fullName>
    </submittedName>
</protein>
<feature type="compositionally biased region" description="Polar residues" evidence="1">
    <location>
        <begin position="200"/>
        <end position="210"/>
    </location>
</feature>
<dbReference type="OrthoDB" id="3795043at2759"/>
<name>A0A6A6VCT0_9PLEO</name>
<feature type="region of interest" description="Disordered" evidence="1">
    <location>
        <begin position="254"/>
        <end position="381"/>
    </location>
</feature>
<feature type="region of interest" description="Disordered" evidence="1">
    <location>
        <begin position="695"/>
        <end position="725"/>
    </location>
</feature>